<reference evidence="3 4" key="1">
    <citation type="submission" date="2019-04" db="EMBL/GenBank/DDBJ databases">
        <title>Cohnella sp. nov. isolated from preserved vegetables.</title>
        <authorList>
            <person name="Lin S.-Y."/>
            <person name="Hung M.-H."/>
            <person name="Young C.-C."/>
        </authorList>
    </citation>
    <scope>NUCLEOTIDE SEQUENCE [LARGE SCALE GENOMIC DNA]</scope>
    <source>
        <strain evidence="3 4">CC-MHH1044</strain>
    </source>
</reference>
<dbReference type="CDD" id="cd06259">
    <property type="entry name" value="YdcF-like"/>
    <property type="match status" value="1"/>
</dbReference>
<dbReference type="InterPro" id="IPR003848">
    <property type="entry name" value="DUF218"/>
</dbReference>
<evidence type="ECO:0000256" key="1">
    <source>
        <dbReference type="SAM" id="Phobius"/>
    </source>
</evidence>
<feature type="domain" description="DUF218" evidence="2">
    <location>
        <begin position="77"/>
        <end position="243"/>
    </location>
</feature>
<dbReference type="GO" id="GO:0000270">
    <property type="term" value="P:peptidoglycan metabolic process"/>
    <property type="evidence" value="ECO:0007669"/>
    <property type="project" value="TreeGrafter"/>
</dbReference>
<dbReference type="EMBL" id="SSOB01000049">
    <property type="protein sequence ID" value="THF73780.1"/>
    <property type="molecule type" value="Genomic_DNA"/>
</dbReference>
<keyword evidence="1" id="KW-1133">Transmembrane helix</keyword>
<dbReference type="InterPro" id="IPR051599">
    <property type="entry name" value="Cell_Envelope_Assoc"/>
</dbReference>
<feature type="transmembrane region" description="Helical" evidence="1">
    <location>
        <begin position="39"/>
        <end position="64"/>
    </location>
</feature>
<feature type="transmembrane region" description="Helical" evidence="1">
    <location>
        <begin position="6"/>
        <end position="27"/>
    </location>
</feature>
<evidence type="ECO:0000259" key="2">
    <source>
        <dbReference type="Pfam" id="PF02698"/>
    </source>
</evidence>
<dbReference type="PANTHER" id="PTHR30336:SF4">
    <property type="entry name" value="ENVELOPE BIOGENESIS FACTOR ELYC"/>
    <property type="match status" value="1"/>
</dbReference>
<dbReference type="Pfam" id="PF02698">
    <property type="entry name" value="DUF218"/>
    <property type="match status" value="1"/>
</dbReference>
<dbReference type="InterPro" id="IPR014729">
    <property type="entry name" value="Rossmann-like_a/b/a_fold"/>
</dbReference>
<gene>
    <name evidence="3" type="ORF">E6C55_27705</name>
</gene>
<keyword evidence="4" id="KW-1185">Reference proteome</keyword>
<dbReference type="GO" id="GO:0005886">
    <property type="term" value="C:plasma membrane"/>
    <property type="evidence" value="ECO:0007669"/>
    <property type="project" value="TreeGrafter"/>
</dbReference>
<evidence type="ECO:0000313" key="3">
    <source>
        <dbReference type="EMBL" id="THF73780.1"/>
    </source>
</evidence>
<dbReference type="RefSeq" id="WP_136373080.1">
    <property type="nucleotide sequence ID" value="NZ_SSOB01000049.1"/>
</dbReference>
<comment type="caution">
    <text evidence="3">The sequence shown here is derived from an EMBL/GenBank/DDBJ whole genome shotgun (WGS) entry which is preliminary data.</text>
</comment>
<sequence length="251" mass="26993">MSVYLIKFVYSFVLPPGGFLVLLLLLAVRLRRQARRGALGLFALTLLFYASSTPLVSNVLVGALEGTYGQPSDPQGDVIVVLGGGATRTTPDLNGQGNLSGSAANRLLAAARLHLTTGLPILFSGGQVYAESGNEADIARRQLMELGIREDAILVENRSLNTEQNAEYTAELLEEKGLSHPILITSAIHMPRASHEFRHVGLDVLPYPVDYRVNDTRSFSLSMLLPGAEAFAATGSALKEYLGLLAANLFR</sequence>
<dbReference type="PANTHER" id="PTHR30336">
    <property type="entry name" value="INNER MEMBRANE PROTEIN, PROBABLE PERMEASE"/>
    <property type="match status" value="1"/>
</dbReference>
<evidence type="ECO:0000313" key="4">
    <source>
        <dbReference type="Proteomes" id="UP000310636"/>
    </source>
</evidence>
<keyword evidence="1" id="KW-0812">Transmembrane</keyword>
<protein>
    <submittedName>
        <fullName evidence="3">YdcF family protein</fullName>
    </submittedName>
</protein>
<dbReference type="AlphaFoldDB" id="A0A4S4BH07"/>
<dbReference type="Proteomes" id="UP000310636">
    <property type="component" value="Unassembled WGS sequence"/>
</dbReference>
<organism evidence="3 4">
    <name type="scientific">Cohnella fermenti</name>
    <dbReference type="NCBI Taxonomy" id="2565925"/>
    <lineage>
        <taxon>Bacteria</taxon>
        <taxon>Bacillati</taxon>
        <taxon>Bacillota</taxon>
        <taxon>Bacilli</taxon>
        <taxon>Bacillales</taxon>
        <taxon>Paenibacillaceae</taxon>
        <taxon>Cohnella</taxon>
    </lineage>
</organism>
<dbReference type="GO" id="GO:0043164">
    <property type="term" value="P:Gram-negative-bacterium-type cell wall biogenesis"/>
    <property type="evidence" value="ECO:0007669"/>
    <property type="project" value="TreeGrafter"/>
</dbReference>
<accession>A0A4S4BH07</accession>
<name>A0A4S4BH07_9BACL</name>
<proteinExistence type="predicted"/>
<dbReference type="Gene3D" id="3.40.50.620">
    <property type="entry name" value="HUPs"/>
    <property type="match status" value="1"/>
</dbReference>
<dbReference type="OrthoDB" id="9782395at2"/>
<keyword evidence="1" id="KW-0472">Membrane</keyword>